<feature type="compositionally biased region" description="Acidic residues" evidence="1">
    <location>
        <begin position="146"/>
        <end position="156"/>
    </location>
</feature>
<protein>
    <submittedName>
        <fullName evidence="3">Uncharacterized protein</fullName>
    </submittedName>
</protein>
<dbReference type="AlphaFoldDB" id="A0AAW9QZH9"/>
<dbReference type="RefSeq" id="WP_332866900.1">
    <property type="nucleotide sequence ID" value="NZ_JBAFSM010000048.1"/>
</dbReference>
<comment type="caution">
    <text evidence="3">The sequence shown here is derived from an EMBL/GenBank/DDBJ whole genome shotgun (WGS) entry which is preliminary data.</text>
</comment>
<gene>
    <name evidence="3" type="ORF">V0288_19965</name>
</gene>
<dbReference type="EMBL" id="JBAFSM010000048">
    <property type="protein sequence ID" value="MEG3439413.1"/>
    <property type="molecule type" value="Genomic_DNA"/>
</dbReference>
<evidence type="ECO:0000256" key="1">
    <source>
        <dbReference type="SAM" id="MobiDB-lite"/>
    </source>
</evidence>
<reference evidence="3 4" key="1">
    <citation type="submission" date="2024-01" db="EMBL/GenBank/DDBJ databases">
        <title>Genomic insights into the taxonomy and metabolism of the cyanobacterium Pannus brasiliensis CCIBt3594.</title>
        <authorList>
            <person name="Machado M."/>
            <person name="Botero N.B."/>
            <person name="Andreote A.P.D."/>
            <person name="Feitosa A.M.T."/>
            <person name="Popin R."/>
            <person name="Sivonen K."/>
            <person name="Fiore M.F."/>
        </authorList>
    </citation>
    <scope>NUCLEOTIDE SEQUENCE [LARGE SCALE GENOMIC DNA]</scope>
    <source>
        <strain evidence="3 4">CCIBt3594</strain>
    </source>
</reference>
<keyword evidence="4" id="KW-1185">Reference proteome</keyword>
<keyword evidence="2" id="KW-1133">Transmembrane helix</keyword>
<keyword evidence="2" id="KW-0812">Transmembrane</keyword>
<dbReference type="Proteomes" id="UP001328733">
    <property type="component" value="Unassembled WGS sequence"/>
</dbReference>
<accession>A0AAW9QZH9</accession>
<evidence type="ECO:0000313" key="3">
    <source>
        <dbReference type="EMBL" id="MEG3439413.1"/>
    </source>
</evidence>
<evidence type="ECO:0000313" key="4">
    <source>
        <dbReference type="Proteomes" id="UP001328733"/>
    </source>
</evidence>
<keyword evidence="2" id="KW-0472">Membrane</keyword>
<feature type="transmembrane region" description="Helical" evidence="2">
    <location>
        <begin position="180"/>
        <end position="199"/>
    </location>
</feature>
<sequence>MNQAQLIHSAKQGDTDSLTKLLNQSLSSRRVEIFEAVLEEGVLVLKLRSPKVPNQHKLVPFISEELGTLGIRSIERVTIHAFTGDAPHPLWEKSISLDRAHSLVNHVAKIDSRPTIVEESVENEAMGTEFAENTENGEVSYSRAEDETDSESAESETSERTPPSRRAIEAIPERNSGRSWLSVGMMLAFLSIGFGLGLLTGDYIGYRKATGELSPPAGANAPSP</sequence>
<feature type="region of interest" description="Disordered" evidence="1">
    <location>
        <begin position="124"/>
        <end position="171"/>
    </location>
</feature>
<proteinExistence type="predicted"/>
<name>A0AAW9QZH9_9CHRO</name>
<organism evidence="3 4">
    <name type="scientific">Pannus brasiliensis CCIBt3594</name>
    <dbReference type="NCBI Taxonomy" id="1427578"/>
    <lineage>
        <taxon>Bacteria</taxon>
        <taxon>Bacillati</taxon>
        <taxon>Cyanobacteriota</taxon>
        <taxon>Cyanophyceae</taxon>
        <taxon>Oscillatoriophycideae</taxon>
        <taxon>Chroococcales</taxon>
        <taxon>Microcystaceae</taxon>
        <taxon>Pannus</taxon>
    </lineage>
</organism>
<evidence type="ECO:0000256" key="2">
    <source>
        <dbReference type="SAM" id="Phobius"/>
    </source>
</evidence>